<protein>
    <submittedName>
        <fullName evidence="10">Sugar ABC transporter ATP-binding protein</fullName>
    </submittedName>
</protein>
<evidence type="ECO:0000313" key="10">
    <source>
        <dbReference type="EMBL" id="MBD8497630.1"/>
    </source>
</evidence>
<evidence type="ECO:0000313" key="11">
    <source>
        <dbReference type="Proteomes" id="UP000634529"/>
    </source>
</evidence>
<gene>
    <name evidence="10" type="ORF">IFO66_04855</name>
</gene>
<evidence type="ECO:0000256" key="8">
    <source>
        <dbReference type="ARBA" id="ARBA00023136"/>
    </source>
</evidence>
<keyword evidence="11" id="KW-1185">Reference proteome</keyword>
<keyword evidence="4" id="KW-0677">Repeat</keyword>
<keyword evidence="5" id="KW-0547">Nucleotide-binding</keyword>
<keyword evidence="7" id="KW-1278">Translocase</keyword>
<evidence type="ECO:0000259" key="9">
    <source>
        <dbReference type="PROSITE" id="PS50893"/>
    </source>
</evidence>
<dbReference type="Proteomes" id="UP000634529">
    <property type="component" value="Unassembled WGS sequence"/>
</dbReference>
<dbReference type="InterPro" id="IPR003593">
    <property type="entry name" value="AAA+_ATPase"/>
</dbReference>
<dbReference type="RefSeq" id="WP_192024271.1">
    <property type="nucleotide sequence ID" value="NZ_JACYTN010000002.1"/>
</dbReference>
<evidence type="ECO:0000256" key="2">
    <source>
        <dbReference type="ARBA" id="ARBA00022475"/>
    </source>
</evidence>
<evidence type="ECO:0000256" key="3">
    <source>
        <dbReference type="ARBA" id="ARBA00022597"/>
    </source>
</evidence>
<dbReference type="InterPro" id="IPR050107">
    <property type="entry name" value="ABC_carbohydrate_import_ATPase"/>
</dbReference>
<name>A0ABR9AWQ8_9BACL</name>
<dbReference type="PROSITE" id="PS00211">
    <property type="entry name" value="ABC_TRANSPORTER_1"/>
    <property type="match status" value="1"/>
</dbReference>
<sequence>MALSRSLLRMVGIEKSFNGVPTLKAVDFEAYSGEIHALLGANGAGKSTLMKVLSGAYSSDAGQIELHGMELQIEQPKDARSVGIYCVYQEVDTALVSQLTVAENIMLDQMAQDTASWWVSPAQQQRQAADACAKLGVELPLTKFVSELSLAEKQMVLIARTLIGQAKVVIFDEPTAPLSQEEAARLFAVMQLMKEQGLVVIFISHRLPEVFAICDRITIMRDGVRVHTDHVSKLSIQDVVSHMLGRTLEERVQKEVVPIGEVVLEAKNLISGHRVRGVDFSVHSGEIVAVVGIVGAGKTETTRLLTGVEQPEAGSIYIRGQSVRFKEPADAIAKGVVLVPEERRKQGLIVHESVETNVSLPLLNQLSSWSGWINAKKERQLAAEIVEKLRIKTASIQTLVQYLSGGNQQKIAIGKWLESDADVYVFDEPTKGVDVGAKEDIFQIIGDLAKQGHAILYFTCEFAEAIGIADRILVMCDGKIVQEFDRHAATQEQLLFYASAGKEGEL</sequence>
<dbReference type="InterPro" id="IPR003439">
    <property type="entry name" value="ABC_transporter-like_ATP-bd"/>
</dbReference>
<keyword evidence="6 10" id="KW-0067">ATP-binding</keyword>
<keyword evidence="2" id="KW-1003">Cell membrane</keyword>
<keyword evidence="1" id="KW-0813">Transport</keyword>
<dbReference type="CDD" id="cd03216">
    <property type="entry name" value="ABC_Carb_Monos_I"/>
    <property type="match status" value="1"/>
</dbReference>
<evidence type="ECO:0000256" key="4">
    <source>
        <dbReference type="ARBA" id="ARBA00022737"/>
    </source>
</evidence>
<dbReference type="SMART" id="SM00382">
    <property type="entry name" value="AAA"/>
    <property type="match status" value="2"/>
</dbReference>
<proteinExistence type="predicted"/>
<dbReference type="PANTHER" id="PTHR43790:SF3">
    <property type="entry name" value="D-ALLOSE IMPORT ATP-BINDING PROTEIN ALSA-RELATED"/>
    <property type="match status" value="1"/>
</dbReference>
<evidence type="ECO:0000256" key="7">
    <source>
        <dbReference type="ARBA" id="ARBA00022967"/>
    </source>
</evidence>
<dbReference type="PANTHER" id="PTHR43790">
    <property type="entry name" value="CARBOHYDRATE TRANSPORT ATP-BINDING PROTEIN MG119-RELATED"/>
    <property type="match status" value="1"/>
</dbReference>
<keyword evidence="3" id="KW-0762">Sugar transport</keyword>
<organism evidence="10 11">
    <name type="scientific">Paenibacillus arenosi</name>
    <dbReference type="NCBI Taxonomy" id="2774142"/>
    <lineage>
        <taxon>Bacteria</taxon>
        <taxon>Bacillati</taxon>
        <taxon>Bacillota</taxon>
        <taxon>Bacilli</taxon>
        <taxon>Bacillales</taxon>
        <taxon>Paenibacillaceae</taxon>
        <taxon>Paenibacillus</taxon>
    </lineage>
</organism>
<dbReference type="Gene3D" id="3.40.50.300">
    <property type="entry name" value="P-loop containing nucleotide triphosphate hydrolases"/>
    <property type="match status" value="2"/>
</dbReference>
<dbReference type="InterPro" id="IPR027417">
    <property type="entry name" value="P-loop_NTPase"/>
</dbReference>
<feature type="domain" description="ABC transporter" evidence="9">
    <location>
        <begin position="257"/>
        <end position="502"/>
    </location>
</feature>
<dbReference type="Pfam" id="PF00005">
    <property type="entry name" value="ABC_tran"/>
    <property type="match status" value="2"/>
</dbReference>
<evidence type="ECO:0000256" key="6">
    <source>
        <dbReference type="ARBA" id="ARBA00022840"/>
    </source>
</evidence>
<dbReference type="GO" id="GO:0005524">
    <property type="term" value="F:ATP binding"/>
    <property type="evidence" value="ECO:0007669"/>
    <property type="project" value="UniProtKB-KW"/>
</dbReference>
<reference evidence="10 11" key="1">
    <citation type="submission" date="2020-09" db="EMBL/GenBank/DDBJ databases">
        <title>Paenibacillus sp. CAU 1523 isolated from sand of Haeundae Beach.</title>
        <authorList>
            <person name="Kim W."/>
        </authorList>
    </citation>
    <scope>NUCLEOTIDE SEQUENCE [LARGE SCALE GENOMIC DNA]</scope>
    <source>
        <strain evidence="10 11">CAU 1523</strain>
    </source>
</reference>
<accession>A0ABR9AWQ8</accession>
<keyword evidence="8" id="KW-0472">Membrane</keyword>
<dbReference type="CDD" id="cd03215">
    <property type="entry name" value="ABC_Carb_Monos_II"/>
    <property type="match status" value="1"/>
</dbReference>
<dbReference type="InterPro" id="IPR017871">
    <property type="entry name" value="ABC_transporter-like_CS"/>
</dbReference>
<dbReference type="EMBL" id="JACYTN010000002">
    <property type="protein sequence ID" value="MBD8497630.1"/>
    <property type="molecule type" value="Genomic_DNA"/>
</dbReference>
<comment type="caution">
    <text evidence="10">The sequence shown here is derived from an EMBL/GenBank/DDBJ whole genome shotgun (WGS) entry which is preliminary data.</text>
</comment>
<feature type="domain" description="ABC transporter" evidence="9">
    <location>
        <begin position="8"/>
        <end position="247"/>
    </location>
</feature>
<dbReference type="SUPFAM" id="SSF52540">
    <property type="entry name" value="P-loop containing nucleoside triphosphate hydrolases"/>
    <property type="match status" value="2"/>
</dbReference>
<dbReference type="PROSITE" id="PS50893">
    <property type="entry name" value="ABC_TRANSPORTER_2"/>
    <property type="match status" value="2"/>
</dbReference>
<evidence type="ECO:0000256" key="5">
    <source>
        <dbReference type="ARBA" id="ARBA00022741"/>
    </source>
</evidence>
<evidence type="ECO:0000256" key="1">
    <source>
        <dbReference type="ARBA" id="ARBA00022448"/>
    </source>
</evidence>